<reference evidence="2" key="1">
    <citation type="journal article" date="2023" name="bioRxiv">
        <title>Improved chromosome-level genome assembly for marigold (Tagetes erecta).</title>
        <authorList>
            <person name="Jiang F."/>
            <person name="Yuan L."/>
            <person name="Wang S."/>
            <person name="Wang H."/>
            <person name="Xu D."/>
            <person name="Wang A."/>
            <person name="Fan W."/>
        </authorList>
    </citation>
    <scope>NUCLEOTIDE SEQUENCE</scope>
    <source>
        <strain evidence="2">WSJ</strain>
        <tissue evidence="2">Leaf</tissue>
    </source>
</reference>
<keyword evidence="3" id="KW-1185">Reference proteome</keyword>
<dbReference type="Proteomes" id="UP001229421">
    <property type="component" value="Unassembled WGS sequence"/>
</dbReference>
<accession>A0AAD8NLC4</accession>
<sequence length="150" mass="16065">MCTASSKYYCCGLGTIDAVAVSSAAIVVLGIAFACSGAVVVVGFLVPLHLFDVLILGRVPRHLFVESITTLMFCMLHHGYQAVSNAATLHLWSYRQGDAVQASITCTEQHHVESKLAVQPGIGPDPNWFLNNLICATLHETFASTSMIIA</sequence>
<name>A0AAD8NLC4_TARER</name>
<dbReference type="EMBL" id="JAUHHV010000006">
    <property type="protein sequence ID" value="KAK1420240.1"/>
    <property type="molecule type" value="Genomic_DNA"/>
</dbReference>
<protein>
    <submittedName>
        <fullName evidence="2">Uncharacterized protein</fullName>
    </submittedName>
</protein>
<evidence type="ECO:0000313" key="2">
    <source>
        <dbReference type="EMBL" id="KAK1420240.1"/>
    </source>
</evidence>
<proteinExistence type="predicted"/>
<evidence type="ECO:0000256" key="1">
    <source>
        <dbReference type="SAM" id="Phobius"/>
    </source>
</evidence>
<keyword evidence="1" id="KW-1133">Transmembrane helix</keyword>
<dbReference type="AlphaFoldDB" id="A0AAD8NLC4"/>
<organism evidence="2 3">
    <name type="scientific">Tagetes erecta</name>
    <name type="common">African marigold</name>
    <dbReference type="NCBI Taxonomy" id="13708"/>
    <lineage>
        <taxon>Eukaryota</taxon>
        <taxon>Viridiplantae</taxon>
        <taxon>Streptophyta</taxon>
        <taxon>Embryophyta</taxon>
        <taxon>Tracheophyta</taxon>
        <taxon>Spermatophyta</taxon>
        <taxon>Magnoliopsida</taxon>
        <taxon>eudicotyledons</taxon>
        <taxon>Gunneridae</taxon>
        <taxon>Pentapetalae</taxon>
        <taxon>asterids</taxon>
        <taxon>campanulids</taxon>
        <taxon>Asterales</taxon>
        <taxon>Asteraceae</taxon>
        <taxon>Asteroideae</taxon>
        <taxon>Heliantheae alliance</taxon>
        <taxon>Tageteae</taxon>
        <taxon>Tagetes</taxon>
    </lineage>
</organism>
<gene>
    <name evidence="2" type="ORF">QVD17_21674</name>
</gene>
<feature type="transmembrane region" description="Helical" evidence="1">
    <location>
        <begin position="24"/>
        <end position="51"/>
    </location>
</feature>
<keyword evidence="1" id="KW-0472">Membrane</keyword>
<keyword evidence="1" id="KW-0812">Transmembrane</keyword>
<comment type="caution">
    <text evidence="2">The sequence shown here is derived from an EMBL/GenBank/DDBJ whole genome shotgun (WGS) entry which is preliminary data.</text>
</comment>
<dbReference type="PROSITE" id="PS51257">
    <property type="entry name" value="PROKAR_LIPOPROTEIN"/>
    <property type="match status" value="1"/>
</dbReference>
<evidence type="ECO:0000313" key="3">
    <source>
        <dbReference type="Proteomes" id="UP001229421"/>
    </source>
</evidence>